<organism evidence="2 3">
    <name type="scientific">Maudiozyma saulgeensis</name>
    <dbReference type="NCBI Taxonomy" id="1789683"/>
    <lineage>
        <taxon>Eukaryota</taxon>
        <taxon>Fungi</taxon>
        <taxon>Dikarya</taxon>
        <taxon>Ascomycota</taxon>
        <taxon>Saccharomycotina</taxon>
        <taxon>Saccharomycetes</taxon>
        <taxon>Saccharomycetales</taxon>
        <taxon>Saccharomycetaceae</taxon>
        <taxon>Maudiozyma</taxon>
    </lineage>
</organism>
<evidence type="ECO:0000256" key="1">
    <source>
        <dbReference type="SAM" id="MobiDB-lite"/>
    </source>
</evidence>
<gene>
    <name evidence="2" type="ORF">KASA_0Q13310G</name>
</gene>
<reference evidence="2 3" key="1">
    <citation type="submission" date="2017-04" db="EMBL/GenBank/DDBJ databases">
        <authorList>
            <person name="Afonso C.L."/>
            <person name="Miller P.J."/>
            <person name="Scott M.A."/>
            <person name="Spackman E."/>
            <person name="Goraichik I."/>
            <person name="Dimitrov K.M."/>
            <person name="Suarez D.L."/>
            <person name="Swayne D.E."/>
        </authorList>
    </citation>
    <scope>NUCLEOTIDE SEQUENCE [LARGE SCALE GENOMIC DNA]</scope>
</reference>
<name>A0A1X7QZY3_9SACH</name>
<feature type="compositionally biased region" description="Polar residues" evidence="1">
    <location>
        <begin position="335"/>
        <end position="363"/>
    </location>
</feature>
<dbReference type="OrthoDB" id="1658288at2759"/>
<dbReference type="Gene3D" id="1.25.40.10">
    <property type="entry name" value="Tetratricopeptide repeat domain"/>
    <property type="match status" value="1"/>
</dbReference>
<dbReference type="Proteomes" id="UP000196158">
    <property type="component" value="Unassembled WGS sequence"/>
</dbReference>
<dbReference type="SUPFAM" id="SSF81901">
    <property type="entry name" value="HCP-like"/>
    <property type="match status" value="1"/>
</dbReference>
<dbReference type="STRING" id="1789683.A0A1X7QZY3"/>
<dbReference type="AlphaFoldDB" id="A0A1X7QZY3"/>
<protein>
    <submittedName>
        <fullName evidence="2">Similar to Saccharomyces cerevisiae YDL107W MSS2 Peripherally bound inner membrane protein of the mitochondrial matrix involved in membrane insertion of C-terminus of Cox2p</fullName>
    </submittedName>
</protein>
<evidence type="ECO:0000313" key="2">
    <source>
        <dbReference type="EMBL" id="SMN18789.1"/>
    </source>
</evidence>
<proteinExistence type="predicted"/>
<accession>A0A1X7QZY3</accession>
<feature type="region of interest" description="Disordered" evidence="1">
    <location>
        <begin position="330"/>
        <end position="363"/>
    </location>
</feature>
<sequence length="363" mass="42500">MNIKPEFSKVFPSKKLINRILFQLDSDVTSRTIIPIYQSIYEKRVIPIKYRSNGDVLFLMNRVLSKIRKMSNYETIPLKEMRNTLLYQSASNGSNDAIALLCYEILSNKDVKPPKKKEAEKLLKDLVMLGHGLSFKVVGDLYYSMGQTAECISWYEKFLEQPQLKNEWKGEVLEKIAEIQYRQGPENIKIAEQKFLEVIKICKLQDCVKSYFYLAQIYIKYDPMKSKILLEQCCTQGFKEAFKELGYLEMNYFRDYGKAQEWFKIGMEVFEIECYFGYFDCSFESKQYINCVNCLKSMESLKNVDKNYKNYIKMFVTNRMEKIQIALKNSKSERSTPSTTKNNANSVTGDISKVKSPSSRWVM</sequence>
<dbReference type="InterPro" id="IPR011990">
    <property type="entry name" value="TPR-like_helical_dom_sf"/>
</dbReference>
<keyword evidence="3" id="KW-1185">Reference proteome</keyword>
<evidence type="ECO:0000313" key="3">
    <source>
        <dbReference type="Proteomes" id="UP000196158"/>
    </source>
</evidence>
<dbReference type="EMBL" id="FXLY01000002">
    <property type="protein sequence ID" value="SMN18789.1"/>
    <property type="molecule type" value="Genomic_DNA"/>
</dbReference>